<protein>
    <recommendedName>
        <fullName evidence="5">Pectinesterase inhibitor domain-containing protein</fullName>
    </recommendedName>
</protein>
<reference evidence="6" key="1">
    <citation type="submission" date="2021-03" db="EMBL/GenBank/DDBJ databases">
        <authorList>
            <person name="Li Z."/>
            <person name="Yang C."/>
        </authorList>
    </citation>
    <scope>NUCLEOTIDE SEQUENCE</scope>
    <source>
        <strain evidence="6">Dzin_1.0</strain>
        <tissue evidence="6">Leaf</tissue>
    </source>
</reference>
<organism evidence="6 7">
    <name type="scientific">Dioscorea zingiberensis</name>
    <dbReference type="NCBI Taxonomy" id="325984"/>
    <lineage>
        <taxon>Eukaryota</taxon>
        <taxon>Viridiplantae</taxon>
        <taxon>Streptophyta</taxon>
        <taxon>Embryophyta</taxon>
        <taxon>Tracheophyta</taxon>
        <taxon>Spermatophyta</taxon>
        <taxon>Magnoliopsida</taxon>
        <taxon>Liliopsida</taxon>
        <taxon>Dioscoreales</taxon>
        <taxon>Dioscoreaceae</taxon>
        <taxon>Dioscorea</taxon>
    </lineage>
</organism>
<dbReference type="Proteomes" id="UP001085076">
    <property type="component" value="Miscellaneous, Linkage group lg06"/>
</dbReference>
<dbReference type="GO" id="GO:0046910">
    <property type="term" value="F:pectinesterase inhibitor activity"/>
    <property type="evidence" value="ECO:0007669"/>
    <property type="project" value="UniProtKB-ARBA"/>
</dbReference>
<comment type="caution">
    <text evidence="6">The sequence shown here is derived from an EMBL/GenBank/DDBJ whole genome shotgun (WGS) entry which is preliminary data.</text>
</comment>
<dbReference type="InterPro" id="IPR035513">
    <property type="entry name" value="Invertase/methylesterase_inhib"/>
</dbReference>
<evidence type="ECO:0000256" key="3">
    <source>
        <dbReference type="ARBA" id="ARBA00038471"/>
    </source>
</evidence>
<evidence type="ECO:0000313" key="6">
    <source>
        <dbReference type="EMBL" id="KAJ0969435.1"/>
    </source>
</evidence>
<proteinExistence type="inferred from homology"/>
<gene>
    <name evidence="6" type="ORF">J5N97_022312</name>
</gene>
<keyword evidence="1 4" id="KW-0732">Signal</keyword>
<evidence type="ECO:0000256" key="1">
    <source>
        <dbReference type="ARBA" id="ARBA00022729"/>
    </source>
</evidence>
<keyword evidence="2" id="KW-1015">Disulfide bond</keyword>
<feature type="domain" description="Pectinesterase inhibitor" evidence="5">
    <location>
        <begin position="26"/>
        <end position="173"/>
    </location>
</feature>
<dbReference type="NCBIfam" id="TIGR01614">
    <property type="entry name" value="PME_inhib"/>
    <property type="match status" value="1"/>
</dbReference>
<reference evidence="6" key="2">
    <citation type="journal article" date="2022" name="Hortic Res">
        <title>The genome of Dioscorea zingiberensis sheds light on the biosynthesis, origin and evolution of the medicinally important diosgenin saponins.</title>
        <authorList>
            <person name="Li Y."/>
            <person name="Tan C."/>
            <person name="Li Z."/>
            <person name="Guo J."/>
            <person name="Li S."/>
            <person name="Chen X."/>
            <person name="Wang C."/>
            <person name="Dai X."/>
            <person name="Yang H."/>
            <person name="Song W."/>
            <person name="Hou L."/>
            <person name="Xu J."/>
            <person name="Tong Z."/>
            <person name="Xu A."/>
            <person name="Yuan X."/>
            <person name="Wang W."/>
            <person name="Yang Q."/>
            <person name="Chen L."/>
            <person name="Sun Z."/>
            <person name="Wang K."/>
            <person name="Pan B."/>
            <person name="Chen J."/>
            <person name="Bao Y."/>
            <person name="Liu F."/>
            <person name="Qi X."/>
            <person name="Gang D.R."/>
            <person name="Wen J."/>
            <person name="Li J."/>
        </authorList>
    </citation>
    <scope>NUCLEOTIDE SEQUENCE</scope>
    <source>
        <strain evidence="6">Dzin_1.0</strain>
    </source>
</reference>
<keyword evidence="7" id="KW-1185">Reference proteome</keyword>
<evidence type="ECO:0000256" key="2">
    <source>
        <dbReference type="ARBA" id="ARBA00023157"/>
    </source>
</evidence>
<sequence>MSPLPLLLLLSLLSPSISTQNPKPSPPQTLIQKTCNTTTYYDLCVSSLSDDPKSQEADIRGLSTIIVNLTATNATNTLSYMLSLATNTTNNSLKTLLRSCAAKYSNASEALRKSMHSIDEDSYDDAFVYVSAAAEYPNVCRVLFRQQPKLVYPPELMKREVALEKLCTVALDIISLLISS</sequence>
<dbReference type="FunFam" id="1.20.140.40:FF:000008">
    <property type="entry name" value="Invertase/pectin methylesterase inhibitor family protein"/>
    <property type="match status" value="1"/>
</dbReference>
<dbReference type="Gene3D" id="1.20.140.40">
    <property type="entry name" value="Invertase/pectin methylesterase inhibitor family protein"/>
    <property type="match status" value="1"/>
</dbReference>
<dbReference type="PANTHER" id="PTHR35357:SF8">
    <property type="entry name" value="OS01G0111000 PROTEIN"/>
    <property type="match status" value="1"/>
</dbReference>
<dbReference type="SUPFAM" id="SSF101148">
    <property type="entry name" value="Plant invertase/pectin methylesterase inhibitor"/>
    <property type="match status" value="1"/>
</dbReference>
<evidence type="ECO:0000259" key="5">
    <source>
        <dbReference type="SMART" id="SM00856"/>
    </source>
</evidence>
<dbReference type="EMBL" id="JAGGNH010000006">
    <property type="protein sequence ID" value="KAJ0969435.1"/>
    <property type="molecule type" value="Genomic_DNA"/>
</dbReference>
<feature type="chain" id="PRO_5039236641" description="Pectinesterase inhibitor domain-containing protein" evidence="4">
    <location>
        <begin position="20"/>
        <end position="180"/>
    </location>
</feature>
<dbReference type="InterPro" id="IPR006501">
    <property type="entry name" value="Pectinesterase_inhib_dom"/>
</dbReference>
<dbReference type="Pfam" id="PF04043">
    <property type="entry name" value="PMEI"/>
    <property type="match status" value="1"/>
</dbReference>
<evidence type="ECO:0000313" key="7">
    <source>
        <dbReference type="Proteomes" id="UP001085076"/>
    </source>
</evidence>
<dbReference type="SMART" id="SM00856">
    <property type="entry name" value="PMEI"/>
    <property type="match status" value="1"/>
</dbReference>
<comment type="similarity">
    <text evidence="3">Belongs to the PMEI family.</text>
</comment>
<dbReference type="OrthoDB" id="773291at2759"/>
<name>A0A9D5HAR8_9LILI</name>
<evidence type="ECO:0000256" key="4">
    <source>
        <dbReference type="SAM" id="SignalP"/>
    </source>
</evidence>
<dbReference type="AlphaFoldDB" id="A0A9D5HAR8"/>
<dbReference type="PANTHER" id="PTHR35357">
    <property type="entry name" value="OS02G0537100 PROTEIN"/>
    <property type="match status" value="1"/>
</dbReference>
<feature type="signal peptide" evidence="4">
    <location>
        <begin position="1"/>
        <end position="19"/>
    </location>
</feature>
<accession>A0A9D5HAR8</accession>